<comment type="caution">
    <text evidence="1">The sequence shown here is derived from an EMBL/GenBank/DDBJ whole genome shotgun (WGS) entry which is preliminary data.</text>
</comment>
<keyword evidence="2" id="KW-1185">Reference proteome</keyword>
<evidence type="ECO:0000313" key="2">
    <source>
        <dbReference type="Proteomes" id="UP001352852"/>
    </source>
</evidence>
<accession>A0ABU7E4A1</accession>
<organism evidence="1 2">
    <name type="scientific">Characodon lateralis</name>
    <dbReference type="NCBI Taxonomy" id="208331"/>
    <lineage>
        <taxon>Eukaryota</taxon>
        <taxon>Metazoa</taxon>
        <taxon>Chordata</taxon>
        <taxon>Craniata</taxon>
        <taxon>Vertebrata</taxon>
        <taxon>Euteleostomi</taxon>
        <taxon>Actinopterygii</taxon>
        <taxon>Neopterygii</taxon>
        <taxon>Teleostei</taxon>
        <taxon>Neoteleostei</taxon>
        <taxon>Acanthomorphata</taxon>
        <taxon>Ovalentaria</taxon>
        <taxon>Atherinomorphae</taxon>
        <taxon>Cyprinodontiformes</taxon>
        <taxon>Goodeidae</taxon>
        <taxon>Characodon</taxon>
    </lineage>
</organism>
<gene>
    <name evidence="1" type="ORF">CHARACLAT_026069</name>
</gene>
<dbReference type="Proteomes" id="UP001352852">
    <property type="component" value="Unassembled WGS sequence"/>
</dbReference>
<name>A0ABU7E4A1_9TELE</name>
<reference evidence="1 2" key="1">
    <citation type="submission" date="2021-06" db="EMBL/GenBank/DDBJ databases">
        <authorList>
            <person name="Palmer J.M."/>
        </authorList>
    </citation>
    <scope>NUCLEOTIDE SEQUENCE [LARGE SCALE GENOMIC DNA]</scope>
    <source>
        <strain evidence="1 2">CL_MEX2019</strain>
        <tissue evidence="1">Muscle</tissue>
    </source>
</reference>
<protein>
    <submittedName>
        <fullName evidence="1">Uncharacterized protein</fullName>
    </submittedName>
</protein>
<proteinExistence type="predicted"/>
<evidence type="ECO:0000313" key="1">
    <source>
        <dbReference type="EMBL" id="MED6281846.1"/>
    </source>
</evidence>
<sequence length="88" mass="9888">MSKICFSSSETTESWKHKKKSAWAATCNEFSADETRTIRGILQLQGETTLILTRGQHTVPVHPPHLVWHARKKMLPLPSSRDGGDVYA</sequence>
<dbReference type="EMBL" id="JAHUTJ010044081">
    <property type="protein sequence ID" value="MED6281846.1"/>
    <property type="molecule type" value="Genomic_DNA"/>
</dbReference>